<dbReference type="GO" id="GO:0008239">
    <property type="term" value="F:dipeptidyl-peptidase activity"/>
    <property type="evidence" value="ECO:0007669"/>
    <property type="project" value="UniProtKB-EC"/>
</dbReference>
<protein>
    <submittedName>
        <fullName evidence="4">Putative dipeptidyl peptidase 8</fullName>
        <ecNumber evidence="4">3.4.14.5</ecNumber>
    </submittedName>
</protein>
<feature type="domain" description="Peptidase S9 prolyl oligopeptidase catalytic" evidence="2">
    <location>
        <begin position="575"/>
        <end position="774"/>
    </location>
</feature>
<keyword evidence="4" id="KW-0378">Hydrolase</keyword>
<feature type="domain" description="Dipeptidylpeptidase IV N-terminal" evidence="3">
    <location>
        <begin position="144"/>
        <end position="488"/>
    </location>
</feature>
<dbReference type="PANTHER" id="PTHR11731">
    <property type="entry name" value="PROTEASE FAMILY S9B,C DIPEPTIDYL-PEPTIDASE IV-RELATED"/>
    <property type="match status" value="1"/>
</dbReference>
<dbReference type="Gene3D" id="2.140.10.30">
    <property type="entry name" value="Dipeptidylpeptidase IV, N-terminal domain"/>
    <property type="match status" value="1"/>
</dbReference>
<evidence type="ECO:0000259" key="3">
    <source>
        <dbReference type="Pfam" id="PF00930"/>
    </source>
</evidence>
<evidence type="ECO:0000256" key="1">
    <source>
        <dbReference type="SAM" id="MobiDB-lite"/>
    </source>
</evidence>
<dbReference type="EMBL" id="GHES01033024">
    <property type="protein sequence ID" value="MPA63583.1"/>
    <property type="molecule type" value="Transcribed_RNA"/>
</dbReference>
<dbReference type="InterPro" id="IPR050278">
    <property type="entry name" value="Serine_Prot_S9B/DPPIV"/>
</dbReference>
<sequence length="774" mass="87503">MQSTETKEKKNLKRSRSPPCEMPVTDTTVSKALDDCILFPVEEIVQYPLPGYGAPTSISFSPDDSSITYLFSPDHTLNRKVFAFDLKTCKQELFFSPPDGGLDESNISAEEKLRRERSRERGLGVTRYEWVKTGLRKKTVMVPLPAGIYFQDLSLQPELKLPSESFSPIIDPHLSPDGTMLAYVRDYELHVLNLLDNESKQLTFGANGNAMTHGLAEYIAQEEMDRKNGYWWSLDSKFIAFTHVDSSEIPLFRIMHQGKSTVGSEAQEDHAYPFAGASNVKVRLGVISAAGGPITWMDLLCGEKDQANNDEEYLARVNWMHGNTLTAQVLNRSHSKLKILRFDIKTGQRKVLLVEEQDTWISLHDCFTPLDKGLAKFSGGFIWASEKTGFRHLYVHETNGACLGPITEGDWMVEQIAGVNEASGLVYFTGTLDSPLESHLYCAKLFPDGIYPLQTPLRLTQGKGRHVVVLDHQMQRFVDIHDSLDSPPRISLCSLHDGSLIMPLYEQPFTIPRFKRLQLEPPEMVQIQANDGTILYAALYKPDVARFGPPPYKTLISVYGGPSVQLVCDSWINTVDMRAQYLRSKGILVWKLDNRGTARRGLKFEGSLKYSVGRVDVEDQLTGAEWLIKQGLAKVGHIGLYGWSYGGYLSAMTLARFPDVFRCAVSGAPVTSWDGYDTFYTEKYMGLPSENQAGYEFSSVMHHVDKMKGKLLLVHGMIDENVHFRHTARLVNAFVAAGKPYELLIFPDERHMPRRLRDRIYLEERIWDFVERNL</sequence>
<dbReference type="Pfam" id="PF00326">
    <property type="entry name" value="Peptidase_S9"/>
    <property type="match status" value="1"/>
</dbReference>
<proteinExistence type="predicted"/>
<dbReference type="InterPro" id="IPR002469">
    <property type="entry name" value="Peptidase_S9B_N"/>
</dbReference>
<organism evidence="4">
    <name type="scientific">Davidia involucrata</name>
    <name type="common">Dove tree</name>
    <dbReference type="NCBI Taxonomy" id="16924"/>
    <lineage>
        <taxon>Eukaryota</taxon>
        <taxon>Viridiplantae</taxon>
        <taxon>Streptophyta</taxon>
        <taxon>Embryophyta</taxon>
        <taxon>Tracheophyta</taxon>
        <taxon>Spermatophyta</taxon>
        <taxon>Magnoliopsida</taxon>
        <taxon>eudicotyledons</taxon>
        <taxon>Gunneridae</taxon>
        <taxon>Pentapetalae</taxon>
        <taxon>asterids</taxon>
        <taxon>Cornales</taxon>
        <taxon>Nyssaceae</taxon>
        <taxon>Davidia</taxon>
    </lineage>
</organism>
<gene>
    <name evidence="4" type="ORF">Din_033024</name>
</gene>
<dbReference type="SUPFAM" id="SSF82171">
    <property type="entry name" value="DPP6 N-terminal domain-like"/>
    <property type="match status" value="1"/>
</dbReference>
<feature type="region of interest" description="Disordered" evidence="1">
    <location>
        <begin position="1"/>
        <end position="25"/>
    </location>
</feature>
<accession>A0A5B7B850</accession>
<dbReference type="AlphaFoldDB" id="A0A5B7B850"/>
<dbReference type="InterPro" id="IPR001375">
    <property type="entry name" value="Peptidase_S9_cat"/>
</dbReference>
<dbReference type="GO" id="GO:0006508">
    <property type="term" value="P:proteolysis"/>
    <property type="evidence" value="ECO:0007669"/>
    <property type="project" value="InterPro"/>
</dbReference>
<reference evidence="4" key="1">
    <citation type="submission" date="2019-08" db="EMBL/GenBank/DDBJ databases">
        <title>Reference gene set and small RNA set construction with multiple tissues from Davidia involucrata Baill.</title>
        <authorList>
            <person name="Yang H."/>
            <person name="Zhou C."/>
            <person name="Li G."/>
            <person name="Wang J."/>
            <person name="Gao P."/>
            <person name="Wang M."/>
            <person name="Wang R."/>
            <person name="Zhao Y."/>
        </authorList>
    </citation>
    <scope>NUCLEOTIDE SEQUENCE</scope>
    <source>
        <tissue evidence="4">Mixed with DoveR01_LX</tissue>
    </source>
</reference>
<dbReference type="InterPro" id="IPR029058">
    <property type="entry name" value="AB_hydrolase_fold"/>
</dbReference>
<evidence type="ECO:0000259" key="2">
    <source>
        <dbReference type="Pfam" id="PF00326"/>
    </source>
</evidence>
<dbReference type="PANTHER" id="PTHR11731:SF193">
    <property type="entry name" value="DIPEPTIDYL PEPTIDASE 9"/>
    <property type="match status" value="1"/>
</dbReference>
<dbReference type="Gene3D" id="3.40.50.1820">
    <property type="entry name" value="alpha/beta hydrolase"/>
    <property type="match status" value="1"/>
</dbReference>
<dbReference type="EC" id="3.4.14.5" evidence="4"/>
<evidence type="ECO:0000313" key="4">
    <source>
        <dbReference type="EMBL" id="MPA63583.1"/>
    </source>
</evidence>
<dbReference type="SUPFAM" id="SSF53474">
    <property type="entry name" value="alpha/beta-Hydrolases"/>
    <property type="match status" value="1"/>
</dbReference>
<dbReference type="GO" id="GO:0008236">
    <property type="term" value="F:serine-type peptidase activity"/>
    <property type="evidence" value="ECO:0007669"/>
    <property type="project" value="InterPro"/>
</dbReference>
<dbReference type="Pfam" id="PF00930">
    <property type="entry name" value="DPPIV_N"/>
    <property type="match status" value="1"/>
</dbReference>
<name>A0A5B7B850_DAVIN</name>